<comment type="caution">
    <text evidence="2">The sequence shown here is derived from an EMBL/GenBank/DDBJ whole genome shotgun (WGS) entry which is preliminary data.</text>
</comment>
<proteinExistence type="predicted"/>
<dbReference type="RefSeq" id="WP_036690603.1">
    <property type="nucleotide sequence ID" value="NZ_JNVM01000033.1"/>
</dbReference>
<evidence type="ECO:0000313" key="3">
    <source>
        <dbReference type="Proteomes" id="UP000028123"/>
    </source>
</evidence>
<keyword evidence="3" id="KW-1185">Reference proteome</keyword>
<name>A0A081NVW7_9BACL</name>
<reference evidence="2 3" key="1">
    <citation type="submission" date="2014-06" db="EMBL/GenBank/DDBJ databases">
        <title>Draft genome sequence of Paenibacillus sp. MSt1.</title>
        <authorList>
            <person name="Aw Y.K."/>
            <person name="Ong K.S."/>
            <person name="Gan H.M."/>
            <person name="Lee S.M."/>
        </authorList>
    </citation>
    <scope>NUCLEOTIDE SEQUENCE [LARGE SCALE GENOMIC DNA]</scope>
    <source>
        <strain evidence="2 3">MSt1</strain>
    </source>
</reference>
<dbReference type="AlphaFoldDB" id="A0A081NVW7"/>
<keyword evidence="1" id="KW-0732">Signal</keyword>
<protein>
    <submittedName>
        <fullName evidence="2">Uncharacterized protein</fullName>
    </submittedName>
</protein>
<sequence>MKKKMVTSVLALSMAVAVPLSAFATEQSQLKVSWSDKPQHVDWKPMESPGVPFKSYLIDKNGNKVDWSRSYEDSGEISTQDWSDGRFVYVFKGYDQSATQHDRKHFPIGSAYGQNNSPNPMKLTYTQQQSAVSTWTFTGKVGFEGEFGTALLAKAKASIGFEVSKQRQQSASSTAAAENTVSPWKQGEITAFHSGVYSGGTALYHMFDTKEGGVYAGEYRQWGDAWTVGENDVNYFFTQW</sequence>
<accession>A0A081NVW7</accession>
<dbReference type="eggNOG" id="ENOG5033P9I">
    <property type="taxonomic scope" value="Bacteria"/>
</dbReference>
<feature type="chain" id="PRO_5001761072" evidence="1">
    <location>
        <begin position="25"/>
        <end position="240"/>
    </location>
</feature>
<evidence type="ECO:0000256" key="1">
    <source>
        <dbReference type="SAM" id="SignalP"/>
    </source>
</evidence>
<organism evidence="2 3">
    <name type="scientific">Paenibacillus tyrfis</name>
    <dbReference type="NCBI Taxonomy" id="1501230"/>
    <lineage>
        <taxon>Bacteria</taxon>
        <taxon>Bacillati</taxon>
        <taxon>Bacillota</taxon>
        <taxon>Bacilli</taxon>
        <taxon>Bacillales</taxon>
        <taxon>Paenibacillaceae</taxon>
        <taxon>Paenibacillus</taxon>
    </lineage>
</organism>
<evidence type="ECO:0000313" key="2">
    <source>
        <dbReference type="EMBL" id="KEQ22590.1"/>
    </source>
</evidence>
<dbReference type="EMBL" id="JNVM01000033">
    <property type="protein sequence ID" value="KEQ22590.1"/>
    <property type="molecule type" value="Genomic_DNA"/>
</dbReference>
<gene>
    <name evidence="2" type="ORF">ET33_22030</name>
</gene>
<feature type="signal peptide" evidence="1">
    <location>
        <begin position="1"/>
        <end position="24"/>
    </location>
</feature>
<dbReference type="Proteomes" id="UP000028123">
    <property type="component" value="Unassembled WGS sequence"/>
</dbReference>